<feature type="compositionally biased region" description="Low complexity" evidence="1">
    <location>
        <begin position="120"/>
        <end position="132"/>
    </location>
</feature>
<feature type="compositionally biased region" description="Basic and acidic residues" evidence="1">
    <location>
        <begin position="47"/>
        <end position="57"/>
    </location>
</feature>
<accession>A0A7S1Q5S1</accession>
<feature type="compositionally biased region" description="Acidic residues" evidence="1">
    <location>
        <begin position="37"/>
        <end position="46"/>
    </location>
</feature>
<dbReference type="EMBL" id="HBGF01026332">
    <property type="protein sequence ID" value="CAD9121132.1"/>
    <property type="molecule type" value="Transcribed_RNA"/>
</dbReference>
<evidence type="ECO:0000256" key="1">
    <source>
        <dbReference type="SAM" id="MobiDB-lite"/>
    </source>
</evidence>
<feature type="region of interest" description="Disordered" evidence="1">
    <location>
        <begin position="32"/>
        <end position="150"/>
    </location>
</feature>
<feature type="region of interest" description="Disordered" evidence="1">
    <location>
        <begin position="321"/>
        <end position="343"/>
    </location>
</feature>
<sequence>MSKAVDNEDSHITNPADYALAAGYEVMASRTVVTDSDSSESDDEDAALEKRYSRPSDADSAPAALPMRSAAKKHHRSATQPSARAIAKPKRKPPQEAESTVVVVPQPPDAAAADEDADLAEAAAAESPPADVTESPDFAAAAQPWTSENSFEPPAWVETLPSAVAEELALVVGVYPEAAVYPVRPPQSPVDASASADVCGCGGVGADVFEHVARLTLRLDAENVIVMLSVLVPRGFGDVEGCNPTFEVRSPNASRAVVSDVDATLACEVDEQCRNGTFSFLTFVGRASELVAGIPIGLQSDIFGFCLACANEAAKRARRQAQLHGPAAVDPATGQPPQQRKYPQPLRARQLANNDGDGAATSGDVASPLEAVRRATAAKNPHVTSAPVYECLVCHSTDNVVRIESLRPNVADEPCSFCFFEDNPIIRIDGCGCRTCFTCFSSFTNLSTGGNALRRCPRTGWVGVPCPAHSATSVITDPPLYKLCETASFLRFNRFALQRTAAEINGTECSDPRCSGIPTVSNISGDKHECSTCKEWSCVTCNCALRECTCEQWPNPAPRDHLVRSTVELISRKAETVAGDRVASRQVTMLVRFGHLSAPVTLDTADPQWLADCRRQLGMAQRLREEGPGSRTDADTARLFLVFHGVPLDGSRRLGVFPVYNGAIAYAVAWVDTLKSKELPAQRDLFEFRLQIRAALNQKKPEKVAEAEKGLYKRCPKCSRPVVHYFNHGCHHIGFASAKCCGHHWCYVCRGPFPCRACPLMCSAHCGCPPCPDCKPQMPCANCWGCQQCRGRTAAAAPHADPVLDVFGLEFS</sequence>
<protein>
    <submittedName>
        <fullName evidence="2">Uncharacterized protein</fullName>
    </submittedName>
</protein>
<dbReference type="AlphaFoldDB" id="A0A7S1Q5S1"/>
<name>A0A7S1Q5S1_NEODS</name>
<dbReference type="CDD" id="cd20336">
    <property type="entry name" value="Rcat_RBR"/>
    <property type="match status" value="1"/>
</dbReference>
<proteinExistence type="predicted"/>
<organism evidence="2">
    <name type="scientific">Neobodo designis</name>
    <name type="common">Flagellated protozoan</name>
    <name type="synonym">Bodo designis</name>
    <dbReference type="NCBI Taxonomy" id="312471"/>
    <lineage>
        <taxon>Eukaryota</taxon>
        <taxon>Discoba</taxon>
        <taxon>Euglenozoa</taxon>
        <taxon>Kinetoplastea</taxon>
        <taxon>Metakinetoplastina</taxon>
        <taxon>Neobodonida</taxon>
        <taxon>Neobodo</taxon>
    </lineage>
</organism>
<gene>
    <name evidence="2" type="ORF">NDES1114_LOCUS17409</name>
</gene>
<evidence type="ECO:0000313" key="2">
    <source>
        <dbReference type="EMBL" id="CAD9121132.1"/>
    </source>
</evidence>
<reference evidence="2" key="1">
    <citation type="submission" date="2021-01" db="EMBL/GenBank/DDBJ databases">
        <authorList>
            <person name="Corre E."/>
            <person name="Pelletier E."/>
            <person name="Niang G."/>
            <person name="Scheremetjew M."/>
            <person name="Finn R."/>
            <person name="Kale V."/>
            <person name="Holt S."/>
            <person name="Cochrane G."/>
            <person name="Meng A."/>
            <person name="Brown T."/>
            <person name="Cohen L."/>
        </authorList>
    </citation>
    <scope>NUCLEOTIDE SEQUENCE</scope>
    <source>
        <strain evidence="2">CCAP 1951/1</strain>
    </source>
</reference>